<dbReference type="EMBL" id="BK015009">
    <property type="protein sequence ID" value="DAD86920.1"/>
    <property type="molecule type" value="Genomic_DNA"/>
</dbReference>
<feature type="compositionally biased region" description="Low complexity" evidence="1">
    <location>
        <begin position="10"/>
        <end position="28"/>
    </location>
</feature>
<organism evidence="2">
    <name type="scientific">Siphoviridae sp. ctio73</name>
    <dbReference type="NCBI Taxonomy" id="2826435"/>
    <lineage>
        <taxon>Viruses</taxon>
        <taxon>Duplodnaviria</taxon>
        <taxon>Heunggongvirae</taxon>
        <taxon>Uroviricota</taxon>
        <taxon>Caudoviricetes</taxon>
    </lineage>
</organism>
<name>A0A8S5MXJ0_9CAUD</name>
<feature type="region of interest" description="Disordered" evidence="1">
    <location>
        <begin position="1"/>
        <end position="33"/>
    </location>
</feature>
<evidence type="ECO:0000313" key="2">
    <source>
        <dbReference type="EMBL" id="DAD86920.1"/>
    </source>
</evidence>
<proteinExistence type="predicted"/>
<reference evidence="2" key="1">
    <citation type="journal article" date="2021" name="Proc. Natl. Acad. Sci. U.S.A.">
        <title>A Catalog of Tens of Thousands of Viruses from Human Metagenomes Reveals Hidden Associations with Chronic Diseases.</title>
        <authorList>
            <person name="Tisza M.J."/>
            <person name="Buck C.B."/>
        </authorList>
    </citation>
    <scope>NUCLEOTIDE SEQUENCE</scope>
    <source>
        <strain evidence="2">Ctio73</strain>
    </source>
</reference>
<protein>
    <submittedName>
        <fullName evidence="2">Uncharacterized protein</fullName>
    </submittedName>
</protein>
<sequence length="107" mass="11969">MKGGAHRGYPTTQTLQTRTTHTPHTRQATVHDTTAVLTQYARGVDGMGRTHLVGHTTAIPQQHTPTRMDTIHSPTSHCSRSHNQRTTMINEHDDEQSSFNDQSINNE</sequence>
<accession>A0A8S5MXJ0</accession>
<feature type="compositionally biased region" description="Polar residues" evidence="1">
    <location>
        <begin position="97"/>
        <end position="107"/>
    </location>
</feature>
<evidence type="ECO:0000256" key="1">
    <source>
        <dbReference type="SAM" id="MobiDB-lite"/>
    </source>
</evidence>
<feature type="region of interest" description="Disordered" evidence="1">
    <location>
        <begin position="57"/>
        <end position="107"/>
    </location>
</feature>
<feature type="compositionally biased region" description="Polar residues" evidence="1">
    <location>
        <begin position="58"/>
        <end position="78"/>
    </location>
</feature>